<name>Q0W3Z4_METAR</name>
<dbReference type="InterPro" id="IPR020288">
    <property type="entry name" value="Sheath_initiator"/>
</dbReference>
<dbReference type="eggNOG" id="arCOG11183">
    <property type="taxonomic scope" value="Archaea"/>
</dbReference>
<accession>Q0W3Z4</accession>
<protein>
    <recommendedName>
        <fullName evidence="3">IraD/Gp25-like domain-containing protein</fullName>
    </recommendedName>
</protein>
<dbReference type="Pfam" id="PF10934">
    <property type="entry name" value="Sheath_initiator"/>
    <property type="match status" value="1"/>
</dbReference>
<dbReference type="KEGG" id="rci:RCIX1675"/>
<keyword evidence="2" id="KW-1185">Reference proteome</keyword>
<reference evidence="1 2" key="1">
    <citation type="journal article" date="2006" name="Science">
        <title>Genome of rice cluster I archaea -- the key methane producers in the rice rhizosphere.</title>
        <authorList>
            <person name="Erkel C."/>
            <person name="Kube M."/>
            <person name="Reinhardt R."/>
            <person name="Liesack W."/>
        </authorList>
    </citation>
    <scope>NUCLEOTIDE SEQUENCE [LARGE SCALE GENOMIC DNA]</scope>
    <source>
        <strain evidence="2">DSM 22066 / NBRC 105507 / MRE50</strain>
    </source>
</reference>
<dbReference type="GeneID" id="5143516"/>
<proteinExistence type="predicted"/>
<dbReference type="SUPFAM" id="SSF160719">
    <property type="entry name" value="gpW/gp25-like"/>
    <property type="match status" value="1"/>
</dbReference>
<evidence type="ECO:0000313" key="2">
    <source>
        <dbReference type="Proteomes" id="UP000000663"/>
    </source>
</evidence>
<evidence type="ECO:0008006" key="3">
    <source>
        <dbReference type="Google" id="ProtNLM"/>
    </source>
</evidence>
<dbReference type="PATRIC" id="fig|351160.9.peg.1380"/>
<dbReference type="Proteomes" id="UP000000663">
    <property type="component" value="Chromosome"/>
</dbReference>
<gene>
    <name evidence="1" type="ORF">RCIX1675</name>
</gene>
<dbReference type="EMBL" id="AM114193">
    <property type="protein sequence ID" value="CAJ36899.1"/>
    <property type="molecule type" value="Genomic_DNA"/>
</dbReference>
<organism evidence="1 2">
    <name type="scientific">Methanocella arvoryzae (strain DSM 22066 / NBRC 105507 / MRE50)</name>
    <dbReference type="NCBI Taxonomy" id="351160"/>
    <lineage>
        <taxon>Archaea</taxon>
        <taxon>Methanobacteriati</taxon>
        <taxon>Methanobacteriota</taxon>
        <taxon>Stenosarchaea group</taxon>
        <taxon>Methanomicrobia</taxon>
        <taxon>Methanocellales</taxon>
        <taxon>Methanocellaceae</taxon>
        <taxon>Methanocella</taxon>
    </lineage>
</organism>
<dbReference type="AlphaFoldDB" id="Q0W3Z4"/>
<dbReference type="Gene3D" id="3.10.450.40">
    <property type="match status" value="1"/>
</dbReference>
<evidence type="ECO:0000313" key="1">
    <source>
        <dbReference type="EMBL" id="CAJ36899.1"/>
    </source>
</evidence>
<sequence>MDEDLYGSDLKLLVETGEYAGIGVDLTVSRKGELTTVSGMENLGQALLHRLLTRKGELADLGHPAYGSRLHELIGEPNTADTRELIRMYAKECIMTEPRVRDIVSIKVNTYKDNPGAVILDVVVAPIGSTVPLNLVFPYFLEVA</sequence>
<dbReference type="STRING" id="351160.RCIX1675"/>
<dbReference type="RefSeq" id="WP_012035664.1">
    <property type="nucleotide sequence ID" value="NC_009464.1"/>
</dbReference>